<dbReference type="InterPro" id="IPR036271">
    <property type="entry name" value="Tet_transcr_reg_TetR-rel_C_sf"/>
</dbReference>
<organism evidence="4 5">
    <name type="scientific">Aminobacter aminovorans</name>
    <name type="common">Chelatobacter heintzii</name>
    <dbReference type="NCBI Taxonomy" id="83263"/>
    <lineage>
        <taxon>Bacteria</taxon>
        <taxon>Pseudomonadati</taxon>
        <taxon>Pseudomonadota</taxon>
        <taxon>Alphaproteobacteria</taxon>
        <taxon>Hyphomicrobiales</taxon>
        <taxon>Phyllobacteriaceae</taxon>
        <taxon>Aminobacter</taxon>
    </lineage>
</organism>
<dbReference type="PANTHER" id="PTHR30055:SF235">
    <property type="entry name" value="TRANSCRIPTIONAL REGULATORY PROTEIN"/>
    <property type="match status" value="1"/>
</dbReference>
<dbReference type="PANTHER" id="PTHR30055">
    <property type="entry name" value="HTH-TYPE TRANSCRIPTIONAL REGULATOR RUTR"/>
    <property type="match status" value="1"/>
</dbReference>
<evidence type="ECO:0000256" key="1">
    <source>
        <dbReference type="ARBA" id="ARBA00023125"/>
    </source>
</evidence>
<dbReference type="Gene3D" id="1.10.357.10">
    <property type="entry name" value="Tetracycline Repressor, domain 2"/>
    <property type="match status" value="1"/>
</dbReference>
<dbReference type="GO" id="GO:0000976">
    <property type="term" value="F:transcription cis-regulatory region binding"/>
    <property type="evidence" value="ECO:0007669"/>
    <property type="project" value="TreeGrafter"/>
</dbReference>
<feature type="domain" description="HTH tetR-type" evidence="3">
    <location>
        <begin position="13"/>
        <end position="73"/>
    </location>
</feature>
<dbReference type="PRINTS" id="PR00455">
    <property type="entry name" value="HTHTETR"/>
</dbReference>
<protein>
    <submittedName>
        <fullName evidence="4">HTH-type transcriptional repressor AcnR</fullName>
    </submittedName>
</protein>
<evidence type="ECO:0000313" key="5">
    <source>
        <dbReference type="Proteomes" id="UP000254701"/>
    </source>
</evidence>
<evidence type="ECO:0000313" key="4">
    <source>
        <dbReference type="EMBL" id="SUY28438.1"/>
    </source>
</evidence>
<dbReference type="Gene3D" id="1.10.10.60">
    <property type="entry name" value="Homeodomain-like"/>
    <property type="match status" value="1"/>
</dbReference>
<dbReference type="EMBL" id="UFSM01000002">
    <property type="protein sequence ID" value="SUY28438.1"/>
    <property type="molecule type" value="Genomic_DNA"/>
</dbReference>
<dbReference type="InterPro" id="IPR001647">
    <property type="entry name" value="HTH_TetR"/>
</dbReference>
<proteinExistence type="predicted"/>
<dbReference type="AlphaFoldDB" id="A0A381ILR1"/>
<keyword evidence="1 2" id="KW-0238">DNA-binding</keyword>
<sequence length="199" mass="21666">MGNKPTAKPTKSERTRAAILEAARELFMEFGYQAATVRDVAHRASIDPAMVIRYFGSKEELFARAASIRLNVPQLQVVDSQAIGETLVRHFLNLWEGPESSCGMTVLLRSAASNEFAAEKMREVFAAQVRPVVASVGDPATAARRAGLVSSQLLGLAMCRYILRLPPVVDLSQAEIVRAIGPTLQSYVMATDEDAMSKI</sequence>
<feature type="DNA-binding region" description="H-T-H motif" evidence="2">
    <location>
        <begin position="36"/>
        <end position="55"/>
    </location>
</feature>
<dbReference type="Pfam" id="PF00440">
    <property type="entry name" value="TetR_N"/>
    <property type="match status" value="1"/>
</dbReference>
<dbReference type="PROSITE" id="PS50977">
    <property type="entry name" value="HTH_TETR_2"/>
    <property type="match status" value="1"/>
</dbReference>
<gene>
    <name evidence="4" type="primary">acnR_4</name>
    <name evidence="4" type="ORF">NCTC10684_05143</name>
</gene>
<dbReference type="InterPro" id="IPR009057">
    <property type="entry name" value="Homeodomain-like_sf"/>
</dbReference>
<dbReference type="InterPro" id="IPR050109">
    <property type="entry name" value="HTH-type_TetR-like_transc_reg"/>
</dbReference>
<dbReference type="Proteomes" id="UP000254701">
    <property type="component" value="Unassembled WGS sequence"/>
</dbReference>
<dbReference type="SUPFAM" id="SSF48498">
    <property type="entry name" value="Tetracyclin repressor-like, C-terminal domain"/>
    <property type="match status" value="1"/>
</dbReference>
<dbReference type="InterPro" id="IPR041678">
    <property type="entry name" value="TetR_C_16"/>
</dbReference>
<dbReference type="OrthoDB" id="2356263at2"/>
<reference evidence="4 5" key="1">
    <citation type="submission" date="2018-06" db="EMBL/GenBank/DDBJ databases">
        <authorList>
            <consortium name="Pathogen Informatics"/>
            <person name="Doyle S."/>
        </authorList>
    </citation>
    <scope>NUCLEOTIDE SEQUENCE [LARGE SCALE GENOMIC DNA]</scope>
    <source>
        <strain evidence="4 5">NCTC10684</strain>
    </source>
</reference>
<accession>A0A381ILR1</accession>
<name>A0A381ILR1_AMIAI</name>
<dbReference type="RefSeq" id="WP_115734317.1">
    <property type="nucleotide sequence ID" value="NZ_SLZO01000007.1"/>
</dbReference>
<dbReference type="Pfam" id="PF17920">
    <property type="entry name" value="TetR_C_16"/>
    <property type="match status" value="1"/>
</dbReference>
<evidence type="ECO:0000259" key="3">
    <source>
        <dbReference type="PROSITE" id="PS50977"/>
    </source>
</evidence>
<dbReference type="GO" id="GO:0003700">
    <property type="term" value="F:DNA-binding transcription factor activity"/>
    <property type="evidence" value="ECO:0007669"/>
    <property type="project" value="TreeGrafter"/>
</dbReference>
<evidence type="ECO:0000256" key="2">
    <source>
        <dbReference type="PROSITE-ProRule" id="PRU00335"/>
    </source>
</evidence>
<dbReference type="SUPFAM" id="SSF46689">
    <property type="entry name" value="Homeodomain-like"/>
    <property type="match status" value="1"/>
</dbReference>